<name>A0A835Z595_9STRA</name>
<keyword evidence="1" id="KW-0732">Signal</keyword>
<protein>
    <submittedName>
        <fullName evidence="2">Uncharacterized protein</fullName>
    </submittedName>
</protein>
<evidence type="ECO:0000313" key="3">
    <source>
        <dbReference type="Proteomes" id="UP000664859"/>
    </source>
</evidence>
<feature type="chain" id="PRO_5032841589" evidence="1">
    <location>
        <begin position="21"/>
        <end position="236"/>
    </location>
</feature>
<keyword evidence="3" id="KW-1185">Reference proteome</keyword>
<dbReference type="EMBL" id="JAFCMP010000117">
    <property type="protein sequence ID" value="KAG5185902.1"/>
    <property type="molecule type" value="Genomic_DNA"/>
</dbReference>
<comment type="caution">
    <text evidence="2">The sequence shown here is derived from an EMBL/GenBank/DDBJ whole genome shotgun (WGS) entry which is preliminary data.</text>
</comment>
<dbReference type="AlphaFoldDB" id="A0A835Z595"/>
<reference evidence="2" key="1">
    <citation type="submission" date="2021-02" db="EMBL/GenBank/DDBJ databases">
        <title>First Annotated Genome of the Yellow-green Alga Tribonema minus.</title>
        <authorList>
            <person name="Mahan K.M."/>
        </authorList>
    </citation>
    <scope>NUCLEOTIDE SEQUENCE</scope>
    <source>
        <strain evidence="2">UTEX B ZZ1240</strain>
    </source>
</reference>
<proteinExistence type="predicted"/>
<feature type="signal peptide" evidence="1">
    <location>
        <begin position="1"/>
        <end position="20"/>
    </location>
</feature>
<organism evidence="2 3">
    <name type="scientific">Tribonema minus</name>
    <dbReference type="NCBI Taxonomy" id="303371"/>
    <lineage>
        <taxon>Eukaryota</taxon>
        <taxon>Sar</taxon>
        <taxon>Stramenopiles</taxon>
        <taxon>Ochrophyta</taxon>
        <taxon>PX clade</taxon>
        <taxon>Xanthophyceae</taxon>
        <taxon>Tribonematales</taxon>
        <taxon>Tribonemataceae</taxon>
        <taxon>Tribonema</taxon>
    </lineage>
</organism>
<sequence>MLAAAVPVCALLVLAAPAASFMPPARTAGPHSLTMSTGSRSADCISRRGLLTTAVATVTAAAVVAPGPAHALFGSSDPTQTSIEELARYTVQVDKLISDLKSKNLKGGPEDSLVVFRTMKTYFDPLQATMAKAAPTLGLAGQEQQERAVTLSLLMKGHLLELTAACTAQNAGEQLKETEEVQETLEEFLKLAGTKYKIPTYAPPRSATPAEYYGAFGCEAWGQKRMPNSNSCEPDV</sequence>
<accession>A0A835Z595</accession>
<dbReference type="OrthoDB" id="206362at2759"/>
<dbReference type="Proteomes" id="UP000664859">
    <property type="component" value="Unassembled WGS sequence"/>
</dbReference>
<evidence type="ECO:0000256" key="1">
    <source>
        <dbReference type="SAM" id="SignalP"/>
    </source>
</evidence>
<evidence type="ECO:0000313" key="2">
    <source>
        <dbReference type="EMBL" id="KAG5185902.1"/>
    </source>
</evidence>
<gene>
    <name evidence="2" type="ORF">JKP88DRAFT_207569</name>
</gene>